<protein>
    <submittedName>
        <fullName evidence="2">Uncharacterized protein</fullName>
    </submittedName>
</protein>
<dbReference type="EMBL" id="JAURVH010001518">
    <property type="protein sequence ID" value="KAK5928172.1"/>
    <property type="molecule type" value="Genomic_DNA"/>
</dbReference>
<sequence length="124" mass="13266">MFSFFLPLTHTPRCAHVSFLLCRVYKNLTCLLSATEAPCVPPPEWPTHPVTMGGRRSGGGMTGDNGSEREKNGGWGGMRCRGKDLGGVGGWVVVGGWVGALKLPLMCPLHSLPVTSELLTARKC</sequence>
<organism evidence="2 3">
    <name type="scientific">Champsocephalus gunnari</name>
    <name type="common">Mackerel icefish</name>
    <dbReference type="NCBI Taxonomy" id="52237"/>
    <lineage>
        <taxon>Eukaryota</taxon>
        <taxon>Metazoa</taxon>
        <taxon>Chordata</taxon>
        <taxon>Craniata</taxon>
        <taxon>Vertebrata</taxon>
        <taxon>Euteleostomi</taxon>
        <taxon>Actinopterygii</taxon>
        <taxon>Neopterygii</taxon>
        <taxon>Teleostei</taxon>
        <taxon>Neoteleostei</taxon>
        <taxon>Acanthomorphata</taxon>
        <taxon>Eupercaria</taxon>
        <taxon>Perciformes</taxon>
        <taxon>Notothenioidei</taxon>
        <taxon>Channichthyidae</taxon>
        <taxon>Champsocephalus</taxon>
    </lineage>
</organism>
<proteinExistence type="predicted"/>
<dbReference type="AlphaFoldDB" id="A0AAN8DT10"/>
<feature type="region of interest" description="Disordered" evidence="1">
    <location>
        <begin position="45"/>
        <end position="77"/>
    </location>
</feature>
<reference evidence="2 3" key="1">
    <citation type="journal article" date="2023" name="Mol. Biol. Evol.">
        <title>Genomics of Secondarily Temperate Adaptation in the Only Non-Antarctic Icefish.</title>
        <authorList>
            <person name="Rivera-Colon A.G."/>
            <person name="Rayamajhi N."/>
            <person name="Minhas B.F."/>
            <person name="Madrigal G."/>
            <person name="Bilyk K.T."/>
            <person name="Yoon V."/>
            <person name="Hune M."/>
            <person name="Gregory S."/>
            <person name="Cheng C.H.C."/>
            <person name="Catchen J.M."/>
        </authorList>
    </citation>
    <scope>NUCLEOTIDE SEQUENCE [LARGE SCALE GENOMIC DNA]</scope>
    <source>
        <tissue evidence="2">White muscle</tissue>
    </source>
</reference>
<evidence type="ECO:0000313" key="2">
    <source>
        <dbReference type="EMBL" id="KAK5928172.1"/>
    </source>
</evidence>
<gene>
    <name evidence="2" type="ORF">CgunFtcFv8_013256</name>
</gene>
<accession>A0AAN8DT10</accession>
<name>A0AAN8DT10_CHAGU</name>
<keyword evidence="3" id="KW-1185">Reference proteome</keyword>
<evidence type="ECO:0000313" key="3">
    <source>
        <dbReference type="Proteomes" id="UP001331515"/>
    </source>
</evidence>
<evidence type="ECO:0000256" key="1">
    <source>
        <dbReference type="SAM" id="MobiDB-lite"/>
    </source>
</evidence>
<dbReference type="Proteomes" id="UP001331515">
    <property type="component" value="Unassembled WGS sequence"/>
</dbReference>
<comment type="caution">
    <text evidence="2">The sequence shown here is derived from an EMBL/GenBank/DDBJ whole genome shotgun (WGS) entry which is preliminary data.</text>
</comment>